<name>A0ABS1PGC5_9ACTN</name>
<accession>A0ABS1PGC5</accession>
<feature type="domain" description="Acyclic terpene utilisation N-terminal" evidence="1">
    <location>
        <begin position="95"/>
        <end position="141"/>
    </location>
</feature>
<gene>
    <name evidence="2" type="ORF">JK364_00445</name>
</gene>
<dbReference type="EMBL" id="JAERRG010000001">
    <property type="protein sequence ID" value="MBL1110891.1"/>
    <property type="molecule type" value="Genomic_DNA"/>
</dbReference>
<protein>
    <submittedName>
        <fullName evidence="2">Acyclic terpene utilization AtuA family protein</fullName>
    </submittedName>
</protein>
<dbReference type="Proteomes" id="UP000621510">
    <property type="component" value="Unassembled WGS sequence"/>
</dbReference>
<evidence type="ECO:0000313" key="3">
    <source>
        <dbReference type="Proteomes" id="UP000621510"/>
    </source>
</evidence>
<evidence type="ECO:0000259" key="1">
    <source>
        <dbReference type="Pfam" id="PF07287"/>
    </source>
</evidence>
<reference evidence="2 3" key="1">
    <citation type="submission" date="2021-01" db="EMBL/GenBank/DDBJ databases">
        <title>WGS of actinomycetes isolated from Thailand.</title>
        <authorList>
            <person name="Thawai C."/>
        </authorList>
    </citation>
    <scope>NUCLEOTIDE SEQUENCE [LARGE SCALE GENOMIC DNA]</scope>
    <source>
        <strain evidence="2 3">CA3R110</strain>
    </source>
</reference>
<sequence length="157" mass="16413">MDQAASLPSGLRSALWISSIASTALAVARSYPVPVTGMGTPSFEIRKYITSYESFMYSPGMATIHASDNGQAALADRGARERDRAHCHRPPRRPSGRSCLGCGGIADARGGGADVAIAGRIADPSLYIAPLVQEFGWGIRDGNPRHDNGPAEAGGFA</sequence>
<dbReference type="Pfam" id="PF07287">
    <property type="entry name" value="AtuA"/>
    <property type="match status" value="1"/>
</dbReference>
<dbReference type="InterPro" id="IPR010839">
    <property type="entry name" value="AtuA_N"/>
</dbReference>
<dbReference type="RefSeq" id="WP_201846335.1">
    <property type="nucleotide sequence ID" value="NZ_JAERRG010000001.1"/>
</dbReference>
<comment type="caution">
    <text evidence="2">The sequence shown here is derived from an EMBL/GenBank/DDBJ whole genome shotgun (WGS) entry which is preliminary data.</text>
</comment>
<proteinExistence type="predicted"/>
<evidence type="ECO:0000313" key="2">
    <source>
        <dbReference type="EMBL" id="MBL1110891.1"/>
    </source>
</evidence>
<keyword evidence="3" id="KW-1185">Reference proteome</keyword>
<organism evidence="2 3">
    <name type="scientific">Streptomyces endocoffeicus</name>
    <dbReference type="NCBI Taxonomy" id="2898945"/>
    <lineage>
        <taxon>Bacteria</taxon>
        <taxon>Bacillati</taxon>
        <taxon>Actinomycetota</taxon>
        <taxon>Actinomycetes</taxon>
        <taxon>Kitasatosporales</taxon>
        <taxon>Streptomycetaceae</taxon>
        <taxon>Streptomyces</taxon>
    </lineage>
</organism>